<evidence type="ECO:0008006" key="8">
    <source>
        <dbReference type="Google" id="ProtNLM"/>
    </source>
</evidence>
<feature type="transmembrane region" description="Helical" evidence="5">
    <location>
        <begin position="444"/>
        <end position="466"/>
    </location>
</feature>
<name>A0A6A5U693_9PLEO</name>
<keyword evidence="2 5" id="KW-0812">Transmembrane</keyword>
<protein>
    <recommendedName>
        <fullName evidence="8">Cora-domain-containing protein</fullName>
    </recommendedName>
</protein>
<keyword evidence="4 5" id="KW-0472">Membrane</keyword>
<evidence type="ECO:0000256" key="2">
    <source>
        <dbReference type="ARBA" id="ARBA00022692"/>
    </source>
</evidence>
<proteinExistence type="predicted"/>
<evidence type="ECO:0000313" key="6">
    <source>
        <dbReference type="EMBL" id="KAF1960375.1"/>
    </source>
</evidence>
<dbReference type="Proteomes" id="UP000800035">
    <property type="component" value="Unassembled WGS sequence"/>
</dbReference>
<evidence type="ECO:0000256" key="4">
    <source>
        <dbReference type="ARBA" id="ARBA00023136"/>
    </source>
</evidence>
<reference evidence="6" key="1">
    <citation type="journal article" date="2020" name="Stud. Mycol.">
        <title>101 Dothideomycetes genomes: a test case for predicting lifestyles and emergence of pathogens.</title>
        <authorList>
            <person name="Haridas S."/>
            <person name="Albert R."/>
            <person name="Binder M."/>
            <person name="Bloem J."/>
            <person name="Labutti K."/>
            <person name="Salamov A."/>
            <person name="Andreopoulos B."/>
            <person name="Baker S."/>
            <person name="Barry K."/>
            <person name="Bills G."/>
            <person name="Bluhm B."/>
            <person name="Cannon C."/>
            <person name="Castanera R."/>
            <person name="Culley D."/>
            <person name="Daum C."/>
            <person name="Ezra D."/>
            <person name="Gonzalez J."/>
            <person name="Henrissat B."/>
            <person name="Kuo A."/>
            <person name="Liang C."/>
            <person name="Lipzen A."/>
            <person name="Lutzoni F."/>
            <person name="Magnuson J."/>
            <person name="Mondo S."/>
            <person name="Nolan M."/>
            <person name="Ohm R."/>
            <person name="Pangilinan J."/>
            <person name="Park H.-J."/>
            <person name="Ramirez L."/>
            <person name="Alfaro M."/>
            <person name="Sun H."/>
            <person name="Tritt A."/>
            <person name="Yoshinaga Y."/>
            <person name="Zwiers L.-H."/>
            <person name="Turgeon B."/>
            <person name="Goodwin S."/>
            <person name="Spatafora J."/>
            <person name="Crous P."/>
            <person name="Grigoriev I."/>
        </authorList>
    </citation>
    <scope>NUCLEOTIDE SEQUENCE</scope>
    <source>
        <strain evidence="6">CBS 675.92</strain>
    </source>
</reference>
<dbReference type="GO" id="GO:0016020">
    <property type="term" value="C:membrane"/>
    <property type="evidence" value="ECO:0007669"/>
    <property type="project" value="UniProtKB-SubCell"/>
</dbReference>
<accession>A0A6A5U693</accession>
<evidence type="ECO:0000256" key="1">
    <source>
        <dbReference type="ARBA" id="ARBA00004141"/>
    </source>
</evidence>
<dbReference type="EMBL" id="ML976983">
    <property type="protein sequence ID" value="KAF1960375.1"/>
    <property type="molecule type" value="Genomic_DNA"/>
</dbReference>
<dbReference type="Gene3D" id="1.20.58.340">
    <property type="entry name" value="Magnesium transport protein CorA, transmembrane region"/>
    <property type="match status" value="1"/>
</dbReference>
<keyword evidence="7" id="KW-1185">Reference proteome</keyword>
<sequence>MYRSKIKTQKERNPCLTELYDFLSQPGSRRCRSRIVSLDFVTHDKSPTSRIIQPTDLLSELECPQTPPQPGQILIVEDITPEVVETLGGALGLDPRFFASYISQAWRKLRAQSPQTCALPSRERRQSFVPLYYHRTVVAHGLEPDAAQFVRTCNHQRKLFVLPPIKGERVGLAQHACAVLKTGRADGRWIGIILVDPPLQNDYTQLRSRETLPTSVSLKPFLGGCEDFEDDPIVDTSSPAQQLELGDGDGTSTRIDRRGMLGELVHHWTTSAQPLAVLHACTPPSLQALAYLPLRIVAAEWVNYRTLVEFSVKEHEWVSGGRSSWMDELEGLDKHLRNLQTWRRRVLASQQKMRQIARFLAAPVPGVESASPRCNNGICCGSRNSISNEPSDLEAAWAALRADYAFLGAEIGEHGARVESLVAVVTSGMALLEGRRSLAETANVSRLTLLAFFFLPLSFVATLFSMGDINAPGGSRFWVYWAVALPLTFIVTLLAQTRLAVHVLRSLRQWVRER</sequence>
<dbReference type="InterPro" id="IPR045863">
    <property type="entry name" value="CorA_TM1_TM2"/>
</dbReference>
<gene>
    <name evidence="6" type="ORF">CC80DRAFT_292748</name>
</gene>
<comment type="subcellular location">
    <subcellularLocation>
        <location evidence="1">Membrane</location>
        <topology evidence="1">Multi-pass membrane protein</topology>
    </subcellularLocation>
</comment>
<evidence type="ECO:0000256" key="5">
    <source>
        <dbReference type="SAM" id="Phobius"/>
    </source>
</evidence>
<evidence type="ECO:0000256" key="3">
    <source>
        <dbReference type="ARBA" id="ARBA00022989"/>
    </source>
</evidence>
<dbReference type="OrthoDB" id="3231000at2759"/>
<keyword evidence="3 5" id="KW-1133">Transmembrane helix</keyword>
<organism evidence="6 7">
    <name type="scientific">Byssothecium circinans</name>
    <dbReference type="NCBI Taxonomy" id="147558"/>
    <lineage>
        <taxon>Eukaryota</taxon>
        <taxon>Fungi</taxon>
        <taxon>Dikarya</taxon>
        <taxon>Ascomycota</taxon>
        <taxon>Pezizomycotina</taxon>
        <taxon>Dothideomycetes</taxon>
        <taxon>Pleosporomycetidae</taxon>
        <taxon>Pleosporales</taxon>
        <taxon>Massarineae</taxon>
        <taxon>Massarinaceae</taxon>
        <taxon>Byssothecium</taxon>
    </lineage>
</organism>
<dbReference type="SUPFAM" id="SSF144083">
    <property type="entry name" value="Magnesium transport protein CorA, transmembrane region"/>
    <property type="match status" value="1"/>
</dbReference>
<feature type="transmembrane region" description="Helical" evidence="5">
    <location>
        <begin position="478"/>
        <end position="504"/>
    </location>
</feature>
<evidence type="ECO:0000313" key="7">
    <source>
        <dbReference type="Proteomes" id="UP000800035"/>
    </source>
</evidence>
<dbReference type="AlphaFoldDB" id="A0A6A5U693"/>